<gene>
    <name evidence="2" type="ORF">CFL01nite_20200</name>
    <name evidence="1" type="ORF">CFLV_01100</name>
</gene>
<evidence type="ECO:0000313" key="2">
    <source>
        <dbReference type="EMBL" id="GEB98525.1"/>
    </source>
</evidence>
<dbReference type="Proteomes" id="UP000185479">
    <property type="component" value="Chromosome"/>
</dbReference>
<dbReference type="KEGG" id="cfc:CFLV_01100"/>
<proteinExistence type="predicted"/>
<reference evidence="2 4" key="2">
    <citation type="submission" date="2019-06" db="EMBL/GenBank/DDBJ databases">
        <title>Whole genome shotgun sequence of Corynebacterium flavescens NBRC 14136.</title>
        <authorList>
            <person name="Hosoyama A."/>
            <person name="Uohara A."/>
            <person name="Ohji S."/>
            <person name="Ichikawa N."/>
        </authorList>
    </citation>
    <scope>NUCLEOTIDE SEQUENCE [LARGE SCALE GENOMIC DNA]</scope>
    <source>
        <strain evidence="2 4">NBRC 14136</strain>
    </source>
</reference>
<dbReference type="OrthoDB" id="143162at2"/>
<dbReference type="STRING" id="28028.CFLV_01100"/>
<dbReference type="RefSeq" id="WP_075728935.1">
    <property type="nucleotide sequence ID" value="NZ_BJNB01000038.1"/>
</dbReference>
<dbReference type="GeneID" id="82879320"/>
<evidence type="ECO:0000313" key="4">
    <source>
        <dbReference type="Proteomes" id="UP000315353"/>
    </source>
</evidence>
<dbReference type="Proteomes" id="UP000315353">
    <property type="component" value="Unassembled WGS sequence"/>
</dbReference>
<evidence type="ECO:0000313" key="1">
    <source>
        <dbReference type="EMBL" id="APT85934.1"/>
    </source>
</evidence>
<protein>
    <submittedName>
        <fullName evidence="1">Uncharacterized protein</fullName>
    </submittedName>
</protein>
<dbReference type="EMBL" id="CP009246">
    <property type="protein sequence ID" value="APT85934.1"/>
    <property type="molecule type" value="Genomic_DNA"/>
</dbReference>
<reference evidence="1 3" key="1">
    <citation type="submission" date="2014-08" db="EMBL/GenBank/DDBJ databases">
        <title>Complete genome sequence of Corynebacterium flavescens OJ8(T)(=DSM 20296(T)), isolated from cheese.</title>
        <authorList>
            <person name="Ruckert C."/>
            <person name="Albersmeier A."/>
            <person name="Winkler A."/>
            <person name="Kalinowski J."/>
        </authorList>
    </citation>
    <scope>NUCLEOTIDE SEQUENCE [LARGE SCALE GENOMIC DNA]</scope>
    <source>
        <strain evidence="1 3">OJ8</strain>
    </source>
</reference>
<accession>A0A1L7CJ97</accession>
<organism evidence="1 3">
    <name type="scientific">Corynebacterium flavescens</name>
    <dbReference type="NCBI Taxonomy" id="28028"/>
    <lineage>
        <taxon>Bacteria</taxon>
        <taxon>Bacillati</taxon>
        <taxon>Actinomycetota</taxon>
        <taxon>Actinomycetes</taxon>
        <taxon>Mycobacteriales</taxon>
        <taxon>Corynebacteriaceae</taxon>
        <taxon>Corynebacterium</taxon>
    </lineage>
</organism>
<sequence length="336" mass="37463">MSTLARCPWTFQPLEDGATVSPYTHRELLPGWADSVTHCIAMAGARASGKSLYTAVMVKQLQLLANHHKVSVLAADESTEERFRENYEIPLFEEMKIMGATPSAQSDQAYQRDPLIFDLGQWPDAEGRLRTNYLVFRDVAGEDLENLPEDRSSLDFFKFADLVIFLFDPLRVPQVQTYLKGIVATQGELGAAPLDVLRNLLILVGEDAPPLAVTVSKFDTLQKLELVSGTEWAKIMGNHGAAFRRDTGWNFSFDDAQILDLEVESLLLLMQADDLVNTVHRIGKREEGAFQYFAVSALGESPQGEELSRSGIAPFRVLDPIRWLLSSRGVMWSDVA</sequence>
<name>A0A1L7CJ97_CORFL</name>
<keyword evidence="3" id="KW-1185">Reference proteome</keyword>
<evidence type="ECO:0000313" key="3">
    <source>
        <dbReference type="Proteomes" id="UP000185479"/>
    </source>
</evidence>
<dbReference type="AlphaFoldDB" id="A0A1L7CJ97"/>
<dbReference type="EMBL" id="BJNB01000038">
    <property type="protein sequence ID" value="GEB98525.1"/>
    <property type="molecule type" value="Genomic_DNA"/>
</dbReference>